<dbReference type="Proteomes" id="UP000346198">
    <property type="component" value="Unassembled WGS sequence"/>
</dbReference>
<dbReference type="InterPro" id="IPR011042">
    <property type="entry name" value="6-blade_b-propeller_TolB-like"/>
</dbReference>
<evidence type="ECO:0000313" key="1">
    <source>
        <dbReference type="EMBL" id="VGO20508.1"/>
    </source>
</evidence>
<dbReference type="SUPFAM" id="SSF63829">
    <property type="entry name" value="Calcium-dependent phosphotriesterase"/>
    <property type="match status" value="1"/>
</dbReference>
<gene>
    <name evidence="1" type="ORF">SCARR_02571</name>
</gene>
<accession>A0A6C2UK78</accession>
<proteinExistence type="predicted"/>
<protein>
    <recommendedName>
        <fullName evidence="3">SMP-30/Gluconolactonase/LRE-like region domain-containing protein</fullName>
    </recommendedName>
</protein>
<keyword evidence="2" id="KW-1185">Reference proteome</keyword>
<evidence type="ECO:0008006" key="3">
    <source>
        <dbReference type="Google" id="ProtNLM"/>
    </source>
</evidence>
<organism evidence="1 2">
    <name type="scientific">Pontiella sulfatireligans</name>
    <dbReference type="NCBI Taxonomy" id="2750658"/>
    <lineage>
        <taxon>Bacteria</taxon>
        <taxon>Pseudomonadati</taxon>
        <taxon>Kiritimatiellota</taxon>
        <taxon>Kiritimatiellia</taxon>
        <taxon>Kiritimatiellales</taxon>
        <taxon>Pontiellaceae</taxon>
        <taxon>Pontiella</taxon>
    </lineage>
</organism>
<evidence type="ECO:0000313" key="2">
    <source>
        <dbReference type="Proteomes" id="UP000346198"/>
    </source>
</evidence>
<dbReference type="RefSeq" id="WP_136061913.1">
    <property type="nucleotide sequence ID" value="NZ_CAAHFH010000001.1"/>
</dbReference>
<sequence length="278" mass="30731">MKRALAVVYLVAFTCSAEQQFLVTSHKPDGIHKVDSSGNVVWTYSDIRHPQDFDVDAQGNIFCSEILGAKMLSPEGKLLWRYDVPKGCQNPVAQFLGDGRFLVGNEGPGKLLEINSKGETLKEVQLLPKNDKSHGQFRFCRKTPQGTCLAPMTADGVVHEVSSEGEIIRDFGKFTQPVCAVRLGNGHTLIGSLRRLNDFDKDGKLVWSFNPVVDGKLPEGNKGHVCSIQPLENGDIAFTFYHGVKAWPDIMVVNRKKEVVKSIVLPEIDKVASLRKSL</sequence>
<dbReference type="EMBL" id="CAAHFH010000001">
    <property type="protein sequence ID" value="VGO20508.1"/>
    <property type="molecule type" value="Genomic_DNA"/>
</dbReference>
<dbReference type="Gene3D" id="2.120.10.30">
    <property type="entry name" value="TolB, C-terminal domain"/>
    <property type="match status" value="1"/>
</dbReference>
<reference evidence="1 2" key="1">
    <citation type="submission" date="2019-04" db="EMBL/GenBank/DDBJ databases">
        <authorList>
            <person name="Van Vliet M D."/>
        </authorList>
    </citation>
    <scope>NUCLEOTIDE SEQUENCE [LARGE SCALE GENOMIC DNA]</scope>
    <source>
        <strain evidence="1 2">F21</strain>
    </source>
</reference>
<name>A0A6C2UK78_9BACT</name>
<dbReference type="AlphaFoldDB" id="A0A6C2UK78"/>